<proteinExistence type="predicted"/>
<dbReference type="Proteomes" id="UP001185135">
    <property type="component" value="Segment"/>
</dbReference>
<dbReference type="PANTHER" id="PTHR15427:SF33">
    <property type="entry name" value="COLLAGEN IV NC1 DOMAIN-CONTAINING PROTEIN"/>
    <property type="match status" value="1"/>
</dbReference>
<dbReference type="InterPro" id="IPR008983">
    <property type="entry name" value="Tumour_necrosis_fac-like_dom"/>
</dbReference>
<dbReference type="Pfam" id="PF01391">
    <property type="entry name" value="Collagen"/>
    <property type="match status" value="1"/>
</dbReference>
<organism evidence="6 7">
    <name type="scientific">Pandoravirus kuranda</name>
    <dbReference type="NCBI Taxonomy" id="3019033"/>
    <lineage>
        <taxon>Viruses</taxon>
        <taxon>Pandoravirus</taxon>
    </lineage>
</organism>
<evidence type="ECO:0000256" key="3">
    <source>
        <dbReference type="ARBA" id="ARBA00022729"/>
    </source>
</evidence>
<dbReference type="PANTHER" id="PTHR15427">
    <property type="entry name" value="EMILIN ELASTIN MICROFIBRIL INTERFACE-LOCATED PROTEIN ELASTIN MICROFIBRIL INTERFACER"/>
    <property type="match status" value="1"/>
</dbReference>
<reference evidence="6" key="1">
    <citation type="submission" date="2022-06" db="EMBL/GenBank/DDBJ databases">
        <authorList>
            <person name="Legendre M."/>
            <person name="Claverie J.-M."/>
            <person name="Alempic J.-M."/>
            <person name="Abergel C."/>
        </authorList>
    </citation>
    <scope>NUCLEOTIDE SEQUENCE</scope>
    <source>
        <strain evidence="6">Kuranda</strain>
    </source>
</reference>
<evidence type="ECO:0000256" key="1">
    <source>
        <dbReference type="ARBA" id="ARBA00004613"/>
    </source>
</evidence>
<name>A0AA95EE73_9VIRU</name>
<dbReference type="Gene3D" id="2.60.120.40">
    <property type="match status" value="1"/>
</dbReference>
<dbReference type="InterPro" id="IPR050392">
    <property type="entry name" value="Collagen/C1q_domain"/>
</dbReference>
<evidence type="ECO:0000256" key="4">
    <source>
        <dbReference type="SAM" id="MobiDB-lite"/>
    </source>
</evidence>
<feature type="compositionally biased region" description="Low complexity" evidence="4">
    <location>
        <begin position="71"/>
        <end position="90"/>
    </location>
</feature>
<keyword evidence="6" id="KW-0176">Collagen</keyword>
<accession>A0AA95EE73</accession>
<keyword evidence="3" id="KW-0732">Signal</keyword>
<gene>
    <name evidence="6" type="ORF">pkur_cds_130</name>
</gene>
<evidence type="ECO:0000313" key="6">
    <source>
        <dbReference type="EMBL" id="WBR14305.1"/>
    </source>
</evidence>
<evidence type="ECO:0000313" key="7">
    <source>
        <dbReference type="Proteomes" id="UP001185135"/>
    </source>
</evidence>
<comment type="subcellular location">
    <subcellularLocation>
        <location evidence="1">Secreted</location>
    </subcellularLocation>
</comment>
<dbReference type="InterPro" id="IPR008160">
    <property type="entry name" value="Collagen"/>
</dbReference>
<sequence length="249" mass="24519">MQARALAACDAKTMVSPNRHKNDTRSGVCPVVVTVAGQPGPPGPEGAVGAGGPPGPSGPAGEVGPPGPLGPAGTQGATGAVGAQGAVGPAGAPGPTGPPSPSVLFRAVTNAGFQVTGPTTATVPYAVQIYDLQNGLPADNYDPATSVFTAPIDGVYRFEVPSFVGTIVPCNAVIALVSDSGAPPIERWVAFYDPTAATDFFDASLSGDFLLAAGQTVRVQATVPDGGVIGFSGLTHSFCGGLVSLAEPQ</sequence>
<evidence type="ECO:0000259" key="5">
    <source>
        <dbReference type="PROSITE" id="PS50871"/>
    </source>
</evidence>
<feature type="region of interest" description="Disordered" evidence="4">
    <location>
        <begin position="34"/>
        <end position="103"/>
    </location>
</feature>
<dbReference type="InterPro" id="IPR001073">
    <property type="entry name" value="C1q_dom"/>
</dbReference>
<dbReference type="EMBL" id="ON887157">
    <property type="protein sequence ID" value="WBR14305.1"/>
    <property type="molecule type" value="Genomic_DNA"/>
</dbReference>
<keyword evidence="2" id="KW-0964">Secreted</keyword>
<dbReference type="PROSITE" id="PS50871">
    <property type="entry name" value="C1Q"/>
    <property type="match status" value="1"/>
</dbReference>
<feature type="domain" description="C1q" evidence="5">
    <location>
        <begin position="98"/>
        <end position="249"/>
    </location>
</feature>
<evidence type="ECO:0000256" key="2">
    <source>
        <dbReference type="ARBA" id="ARBA00022525"/>
    </source>
</evidence>
<protein>
    <submittedName>
        <fullName evidence="6">Collagen triple helix repeat domain-containing protein</fullName>
    </submittedName>
</protein>
<dbReference type="SUPFAM" id="SSF49842">
    <property type="entry name" value="TNF-like"/>
    <property type="match status" value="1"/>
</dbReference>